<evidence type="ECO:0000256" key="1">
    <source>
        <dbReference type="SAM" id="MobiDB-lite"/>
    </source>
</evidence>
<dbReference type="KEGG" id="aab:A4R43_27550"/>
<reference evidence="3 4" key="1">
    <citation type="submission" date="2016-04" db="EMBL/GenBank/DDBJ databases">
        <title>Complete genome sequence and analysis of deep-sea sediment isolate, Amycolatopsis sp. WP1.</title>
        <authorList>
            <person name="Wang H."/>
            <person name="Chen S."/>
            <person name="Wu Q."/>
        </authorList>
    </citation>
    <scope>NUCLEOTIDE SEQUENCE [LARGE SCALE GENOMIC DNA]</scope>
    <source>
        <strain evidence="3 4">WP1</strain>
    </source>
</reference>
<dbReference type="Proteomes" id="UP000250434">
    <property type="component" value="Chromosome"/>
</dbReference>
<evidence type="ECO:0000313" key="3">
    <source>
        <dbReference type="EMBL" id="AXB45776.1"/>
    </source>
</evidence>
<dbReference type="EMBL" id="CP015163">
    <property type="protein sequence ID" value="AXB45776.1"/>
    <property type="molecule type" value="Genomic_DNA"/>
</dbReference>
<evidence type="ECO:0000313" key="4">
    <source>
        <dbReference type="Proteomes" id="UP000250434"/>
    </source>
</evidence>
<sequence length="65" mass="6308">MYLRTLAVLAVLLTASVQAPSGWRSTGGPVAVVVVPAQSAGVLGGEQGGPAAEGTGNPLGRSVAH</sequence>
<name>A0A344LCK2_9PSEU</name>
<protein>
    <submittedName>
        <fullName evidence="3">Uncharacterized protein</fullName>
    </submittedName>
</protein>
<evidence type="ECO:0000256" key="2">
    <source>
        <dbReference type="SAM" id="SignalP"/>
    </source>
</evidence>
<organism evidence="3 4">
    <name type="scientific">Amycolatopsis albispora</name>
    <dbReference type="NCBI Taxonomy" id="1804986"/>
    <lineage>
        <taxon>Bacteria</taxon>
        <taxon>Bacillati</taxon>
        <taxon>Actinomycetota</taxon>
        <taxon>Actinomycetes</taxon>
        <taxon>Pseudonocardiales</taxon>
        <taxon>Pseudonocardiaceae</taxon>
        <taxon>Amycolatopsis</taxon>
    </lineage>
</organism>
<dbReference type="AlphaFoldDB" id="A0A344LCK2"/>
<feature type="region of interest" description="Disordered" evidence="1">
    <location>
        <begin position="42"/>
        <end position="65"/>
    </location>
</feature>
<accession>A0A344LCK2</accession>
<feature type="signal peptide" evidence="2">
    <location>
        <begin position="1"/>
        <end position="19"/>
    </location>
</feature>
<feature type="chain" id="PRO_5038906746" evidence="2">
    <location>
        <begin position="20"/>
        <end position="65"/>
    </location>
</feature>
<gene>
    <name evidence="3" type="ORF">A4R43_27550</name>
</gene>
<keyword evidence="4" id="KW-1185">Reference proteome</keyword>
<keyword evidence="2" id="KW-0732">Signal</keyword>
<proteinExistence type="predicted"/>